<comment type="caution">
    <text evidence="3">The sequence shown here is derived from an EMBL/GenBank/DDBJ whole genome shotgun (WGS) entry which is preliminary data.</text>
</comment>
<gene>
    <name evidence="3" type="ORF">DB895_02170</name>
</gene>
<dbReference type="RefSeq" id="WP_116723713.1">
    <property type="nucleotide sequence ID" value="NZ_QCZI01000002.1"/>
</dbReference>
<evidence type="ECO:0000313" key="4">
    <source>
        <dbReference type="Proteomes" id="UP000245449"/>
    </source>
</evidence>
<dbReference type="EMBL" id="QCZI01000002">
    <property type="protein sequence ID" value="PWA06813.1"/>
    <property type="molecule type" value="Genomic_DNA"/>
</dbReference>
<accession>A0A2U1JPJ4</accession>
<keyword evidence="4" id="KW-1185">Reference proteome</keyword>
<evidence type="ECO:0000256" key="1">
    <source>
        <dbReference type="SAM" id="SignalP"/>
    </source>
</evidence>
<dbReference type="AlphaFoldDB" id="A0A2U1JPJ4"/>
<protein>
    <recommendedName>
        <fullName evidence="2">SusE outer membrane protein domain-containing protein</fullName>
    </recommendedName>
</protein>
<name>A0A2U1JPJ4_9FLAO</name>
<sequence length="387" mass="41630">MKNILKITFFAFLLISFGSCTESIDPLVSPNGLTFHAPTNSGPYVLSSDNGDNDVTTLNWEAANSGLSTASASTKYTLEIAKSGTNFASPITASTSSSLLTFLWKESYLNTILVDNGFLPYVSVDIDIRVKSIMGSGSNKFIQYSNVITENVTPFAIPTLAFTKDSQDPATAPILLASGFFNSDYEGYMWLEPGDYKFFTSVLGTFSASNPFYGDNGSGSLVSNGVGKKITKPGHYLVRANIKTTGTGAMTYSANYIEAIGVFGLAVKSNPGSANMVPMVDVNNNNIWKITIDLFKGRKFRFKSKYFISLLPTTPPSVLDNPTVNPTFSVLGNKSEDNSIVDIPLPATTGGEITVPGDSDGTKQKYDITIDVSKPGNYTYTLTLNPN</sequence>
<dbReference type="Pfam" id="PF14292">
    <property type="entry name" value="SusE"/>
    <property type="match status" value="1"/>
</dbReference>
<dbReference type="OrthoDB" id="975117at2"/>
<dbReference type="Proteomes" id="UP000245449">
    <property type="component" value="Unassembled WGS sequence"/>
</dbReference>
<feature type="chain" id="PRO_5015687789" description="SusE outer membrane protein domain-containing protein" evidence="1">
    <location>
        <begin position="22"/>
        <end position="387"/>
    </location>
</feature>
<reference evidence="3 4" key="1">
    <citation type="submission" date="2018-04" db="EMBL/GenBank/DDBJ databases">
        <title>Flavobacterium sp. nov., isolated from glacier ice.</title>
        <authorList>
            <person name="Liu Q."/>
            <person name="Xin Y.-H."/>
        </authorList>
    </citation>
    <scope>NUCLEOTIDE SEQUENCE [LARGE SCALE GENOMIC DNA]</scope>
    <source>
        <strain evidence="3 4">RB1R5</strain>
    </source>
</reference>
<keyword evidence="1" id="KW-0732">Signal</keyword>
<dbReference type="PROSITE" id="PS51257">
    <property type="entry name" value="PROKAR_LIPOPROTEIN"/>
    <property type="match status" value="1"/>
</dbReference>
<feature type="signal peptide" evidence="1">
    <location>
        <begin position="1"/>
        <end position="21"/>
    </location>
</feature>
<feature type="domain" description="SusE outer membrane protein" evidence="2">
    <location>
        <begin position="33"/>
        <end position="131"/>
    </location>
</feature>
<proteinExistence type="predicted"/>
<organism evidence="3 4">
    <name type="scientific">Flavobacterium psychrotolerans</name>
    <dbReference type="NCBI Taxonomy" id="2169410"/>
    <lineage>
        <taxon>Bacteria</taxon>
        <taxon>Pseudomonadati</taxon>
        <taxon>Bacteroidota</taxon>
        <taxon>Flavobacteriia</taxon>
        <taxon>Flavobacteriales</taxon>
        <taxon>Flavobacteriaceae</taxon>
        <taxon>Flavobacterium</taxon>
    </lineage>
</organism>
<evidence type="ECO:0000313" key="3">
    <source>
        <dbReference type="EMBL" id="PWA06813.1"/>
    </source>
</evidence>
<evidence type="ECO:0000259" key="2">
    <source>
        <dbReference type="Pfam" id="PF14292"/>
    </source>
</evidence>
<dbReference type="InterPro" id="IPR025970">
    <property type="entry name" value="SusE"/>
</dbReference>